<keyword evidence="1" id="KW-0732">Signal</keyword>
<dbReference type="Proteomes" id="UP001596161">
    <property type="component" value="Unassembled WGS sequence"/>
</dbReference>
<dbReference type="EMBL" id="JBHSKT010000007">
    <property type="protein sequence ID" value="MFC5271410.1"/>
    <property type="molecule type" value="Genomic_DNA"/>
</dbReference>
<evidence type="ECO:0000313" key="5">
    <source>
        <dbReference type="Proteomes" id="UP001596161"/>
    </source>
</evidence>
<keyword evidence="5" id="KW-1185">Reference proteome</keyword>
<dbReference type="InterPro" id="IPR006626">
    <property type="entry name" value="PbH1"/>
</dbReference>
<feature type="domain" description="Right handed beta helix" evidence="2">
    <location>
        <begin position="127"/>
        <end position="248"/>
    </location>
</feature>
<evidence type="ECO:0000259" key="2">
    <source>
        <dbReference type="Pfam" id="PF13229"/>
    </source>
</evidence>
<dbReference type="NCBIfam" id="TIGR04183">
    <property type="entry name" value="Por_Secre_tail"/>
    <property type="match status" value="1"/>
</dbReference>
<organism evidence="4 5">
    <name type="scientific">Adhaeribacter terreus</name>
    <dbReference type="NCBI Taxonomy" id="529703"/>
    <lineage>
        <taxon>Bacteria</taxon>
        <taxon>Pseudomonadati</taxon>
        <taxon>Bacteroidota</taxon>
        <taxon>Cytophagia</taxon>
        <taxon>Cytophagales</taxon>
        <taxon>Hymenobacteraceae</taxon>
        <taxon>Adhaeribacter</taxon>
    </lineage>
</organism>
<dbReference type="InterPro" id="IPR012334">
    <property type="entry name" value="Pectin_lyas_fold"/>
</dbReference>
<reference evidence="5" key="1">
    <citation type="journal article" date="2019" name="Int. J. Syst. Evol. Microbiol.">
        <title>The Global Catalogue of Microorganisms (GCM) 10K type strain sequencing project: providing services to taxonomists for standard genome sequencing and annotation.</title>
        <authorList>
            <consortium name="The Broad Institute Genomics Platform"/>
            <consortium name="The Broad Institute Genome Sequencing Center for Infectious Disease"/>
            <person name="Wu L."/>
            <person name="Ma J."/>
        </authorList>
    </citation>
    <scope>NUCLEOTIDE SEQUENCE [LARGE SCALE GENOMIC DNA]</scope>
    <source>
        <strain evidence="5">KACC 12602</strain>
    </source>
</reference>
<feature type="chain" id="PRO_5045102701" evidence="1">
    <location>
        <begin position="20"/>
        <end position="517"/>
    </location>
</feature>
<name>A0ABW0EEA5_9BACT</name>
<dbReference type="Pfam" id="PF13229">
    <property type="entry name" value="Beta_helix"/>
    <property type="match status" value="1"/>
</dbReference>
<dbReference type="RefSeq" id="WP_378017774.1">
    <property type="nucleotide sequence ID" value="NZ_JBHSKT010000007.1"/>
</dbReference>
<dbReference type="Pfam" id="PF18962">
    <property type="entry name" value="Por_Secre_tail"/>
    <property type="match status" value="1"/>
</dbReference>
<evidence type="ECO:0000259" key="3">
    <source>
        <dbReference type="Pfam" id="PF18962"/>
    </source>
</evidence>
<sequence>MKTRLLLFIMLLAFSAAKAQYTSPNSGVRWNLNNLVTASAAKGSVTYSGGVYFVNDSITIAQNDTLFIDSNETLKLGNKIMITIEGTLLVIPPDSVKITAANPADKFHTLRFETSASATAPNLSLLKKTIVEHGSGVRVISAGLIMDSCIVRFNERAAQSGAINVSGDVPVIISNSKVHHNARAGVSTPANGATVTIRNNWFFENGQEPGLYPQINLGPAKSGPIEVTGNTIIGINAPTNRSGGIAIANLLGSSAITEFLIANNTIRQNSYGVNVTGTNMKGYIKGNLLEGNKVYPDPMAAGSGINFFSSTGPQDIIVSRNIIRDNRWGITMQSGSTVKTGPKPSLGRINPIDTADVGLNQIYNNYNNGASGQIWDVYNNTTDTIFAQNNIWGTTDTTVIEDHIFHKTDNANHGKVIFTPIYTKPATGIRPEIMQNALALYPNPATDIVKVELNGMVLSTKTHLRFYNNLGQEVLNLQPNNNTGSLKINTSGLPAGLYVYRLENGAKTYTGKLLIQR</sequence>
<comment type="caution">
    <text evidence="4">The sequence shown here is derived from an EMBL/GenBank/DDBJ whole genome shotgun (WGS) entry which is preliminary data.</text>
</comment>
<dbReference type="InterPro" id="IPR011050">
    <property type="entry name" value="Pectin_lyase_fold/virulence"/>
</dbReference>
<feature type="domain" description="Secretion system C-terminal sorting" evidence="3">
    <location>
        <begin position="440"/>
        <end position="515"/>
    </location>
</feature>
<dbReference type="InterPro" id="IPR039448">
    <property type="entry name" value="Beta_helix"/>
</dbReference>
<dbReference type="SMART" id="SM00710">
    <property type="entry name" value="PbH1"/>
    <property type="match status" value="7"/>
</dbReference>
<accession>A0ABW0EEA5</accession>
<proteinExistence type="predicted"/>
<dbReference type="SUPFAM" id="SSF51126">
    <property type="entry name" value="Pectin lyase-like"/>
    <property type="match status" value="1"/>
</dbReference>
<dbReference type="InterPro" id="IPR026444">
    <property type="entry name" value="Secre_tail"/>
</dbReference>
<evidence type="ECO:0000256" key="1">
    <source>
        <dbReference type="SAM" id="SignalP"/>
    </source>
</evidence>
<dbReference type="Gene3D" id="2.160.20.10">
    <property type="entry name" value="Single-stranded right-handed beta-helix, Pectin lyase-like"/>
    <property type="match status" value="1"/>
</dbReference>
<gene>
    <name evidence="4" type="ORF">ACFPIB_12365</name>
</gene>
<feature type="signal peptide" evidence="1">
    <location>
        <begin position="1"/>
        <end position="19"/>
    </location>
</feature>
<evidence type="ECO:0000313" key="4">
    <source>
        <dbReference type="EMBL" id="MFC5271410.1"/>
    </source>
</evidence>
<protein>
    <submittedName>
        <fullName evidence="4">T9SS type A sorting domain-containing protein</fullName>
    </submittedName>
</protein>